<gene>
    <name evidence="2" type="ORF">BHS09_01825</name>
</gene>
<evidence type="ECO:0000313" key="3">
    <source>
        <dbReference type="Proteomes" id="UP000320179"/>
    </source>
</evidence>
<evidence type="ECO:0000313" key="2">
    <source>
        <dbReference type="EMBL" id="QDE65846.1"/>
    </source>
</evidence>
<protein>
    <submittedName>
        <fullName evidence="2">Uncharacterized protein</fullName>
    </submittedName>
</protein>
<sequence>MLAAGAEATRRVQPLLQIGQRAQSQRLVPIQRQPRVVSLGGDERNLRELHPPEALTILHEHPLQRRTRCLSVQPMPEPPRPQEGPSNATDAQASEPFAVYLVHKLLAEQGFAPEMFAESELRVAVAQKHILVHFFAGTALPLILHEELAMVLMRQGREGEARTLMQPICKPGEDGMLPPSLIERGRCRPAP</sequence>
<reference evidence="2 3" key="1">
    <citation type="journal article" date="2019" name="Science">
        <title>Social genes are selection hotspots in kin groups of a soil microbe.</title>
        <authorList>
            <person name="Wielgoss S."/>
            <person name="Wolfensberger R."/>
            <person name="Sun L."/>
            <person name="Fiegna F."/>
            <person name="Velicer G.J."/>
        </authorList>
    </citation>
    <scope>NUCLEOTIDE SEQUENCE [LARGE SCALE GENOMIC DNA]</scope>
    <source>
        <strain evidence="2 3">MC3.5.9c15</strain>
    </source>
</reference>
<name>A0AAE6FV39_MYXXA</name>
<feature type="region of interest" description="Disordered" evidence="1">
    <location>
        <begin position="71"/>
        <end position="90"/>
    </location>
</feature>
<dbReference type="AlphaFoldDB" id="A0AAE6FV39"/>
<dbReference type="Proteomes" id="UP000320179">
    <property type="component" value="Chromosome"/>
</dbReference>
<organism evidence="2 3">
    <name type="scientific">Myxococcus xanthus</name>
    <dbReference type="NCBI Taxonomy" id="34"/>
    <lineage>
        <taxon>Bacteria</taxon>
        <taxon>Pseudomonadati</taxon>
        <taxon>Myxococcota</taxon>
        <taxon>Myxococcia</taxon>
        <taxon>Myxococcales</taxon>
        <taxon>Cystobacterineae</taxon>
        <taxon>Myxococcaceae</taxon>
        <taxon>Myxococcus</taxon>
    </lineage>
</organism>
<evidence type="ECO:0000256" key="1">
    <source>
        <dbReference type="SAM" id="MobiDB-lite"/>
    </source>
</evidence>
<proteinExistence type="predicted"/>
<accession>A0AAE6FV39</accession>
<dbReference type="EMBL" id="CP017174">
    <property type="protein sequence ID" value="QDE65846.1"/>
    <property type="molecule type" value="Genomic_DNA"/>
</dbReference>